<comment type="caution">
    <text evidence="1">The sequence shown here is derived from an EMBL/GenBank/DDBJ whole genome shotgun (WGS) entry which is preliminary data.</text>
</comment>
<protein>
    <submittedName>
        <fullName evidence="1">Uncharacterized protein</fullName>
    </submittedName>
</protein>
<accession>A0A6M0INK0</accession>
<dbReference type="PROSITE" id="PS51257">
    <property type="entry name" value="PROKAR_LIPOPROTEIN"/>
    <property type="match status" value="1"/>
</dbReference>
<gene>
    <name evidence="1" type="ORF">GK091_21885</name>
</gene>
<reference evidence="1 2" key="1">
    <citation type="submission" date="2020-02" db="EMBL/GenBank/DDBJ databases">
        <title>Draft genome sequence of two Spirosoma agri KCTC 52727 and Spirosoma terrae KCTC 52035.</title>
        <authorList>
            <person name="Rojas J."/>
            <person name="Ambika Manirajan B."/>
            <person name="Ratering S."/>
            <person name="Suarez C."/>
            <person name="Schnell S."/>
        </authorList>
    </citation>
    <scope>NUCLEOTIDE SEQUENCE [LARGE SCALE GENOMIC DNA]</scope>
    <source>
        <strain evidence="1 2">KCTC 52727</strain>
    </source>
</reference>
<name>A0A6M0INK0_9BACT</name>
<keyword evidence="2" id="KW-1185">Reference proteome</keyword>
<evidence type="ECO:0000313" key="1">
    <source>
        <dbReference type="EMBL" id="NEU69547.1"/>
    </source>
</evidence>
<evidence type="ECO:0000313" key="2">
    <source>
        <dbReference type="Proteomes" id="UP000477386"/>
    </source>
</evidence>
<dbReference type="RefSeq" id="WP_164041990.1">
    <property type="nucleotide sequence ID" value="NZ_JAAGNZ010000002.1"/>
</dbReference>
<organism evidence="1 2">
    <name type="scientific">Spirosoma agri</name>
    <dbReference type="NCBI Taxonomy" id="1987381"/>
    <lineage>
        <taxon>Bacteria</taxon>
        <taxon>Pseudomonadati</taxon>
        <taxon>Bacteroidota</taxon>
        <taxon>Cytophagia</taxon>
        <taxon>Cytophagales</taxon>
        <taxon>Cytophagaceae</taxon>
        <taxon>Spirosoma</taxon>
    </lineage>
</organism>
<sequence length="168" mass="18772">MNRLVTLLTVLVLYGCNQKPKTETVTVPATESTTTAVDITPGELVNTYYTILQHTQSGRGSNYEILIDSSNTQVDNIKQAVQMFVVAECTATPCNSVGIWSSESAYTLYKARTDQPAWRKANWPYVAEHYVANYSATVNKLTLQPFLDSEYRRWGGTQQRPTPPSVDL</sequence>
<dbReference type="AlphaFoldDB" id="A0A6M0INK0"/>
<proteinExistence type="predicted"/>
<dbReference type="EMBL" id="JAAGNZ010000002">
    <property type="protein sequence ID" value="NEU69547.1"/>
    <property type="molecule type" value="Genomic_DNA"/>
</dbReference>
<dbReference type="Proteomes" id="UP000477386">
    <property type="component" value="Unassembled WGS sequence"/>
</dbReference>